<evidence type="ECO:0000259" key="1">
    <source>
        <dbReference type="Pfam" id="PF01370"/>
    </source>
</evidence>
<sequence length="310" mass="32890">MSLHVVVGAGPVGSATARLLSERGDRVRVITRRGAGPQHPGIERVAVDAADTAAFRQAAAGATVIYNCAAPPYWRWTTDFPPLWASLLDAAEATGAVLASTGNLYGYAPATDPLTEDLPLEPTTVKGRVRARMWMEALKRHRAGRIRAIEARASDFVGAGALTWLSETVIKPVAAGRRASVPADLDAPHTWTYVGDVARTLVTLAEEQRAWGAPWHVPSDAPASVREIAARVSALTGSPPPRLSVMPGAVLRAVGLLAPIAGPPAKLVRELRELTHQRDRPWLVDSSAATAAFGLKPTPLEEALRETVSA</sequence>
<dbReference type="PANTHER" id="PTHR43245">
    <property type="entry name" value="BIFUNCTIONAL POLYMYXIN RESISTANCE PROTEIN ARNA"/>
    <property type="match status" value="1"/>
</dbReference>
<dbReference type="SUPFAM" id="SSF51735">
    <property type="entry name" value="NAD(P)-binding Rossmann-fold domains"/>
    <property type="match status" value="1"/>
</dbReference>
<dbReference type="STRING" id="633440.SAMN05421869_1345"/>
<dbReference type="AlphaFoldDB" id="A0A1G9PIP6"/>
<dbReference type="EMBL" id="FNDJ01000034">
    <property type="protein sequence ID" value="SDL98584.1"/>
    <property type="molecule type" value="Genomic_DNA"/>
</dbReference>
<proteinExistence type="predicted"/>
<dbReference type="InterPro" id="IPR050177">
    <property type="entry name" value="Lipid_A_modif_metabolic_enz"/>
</dbReference>
<dbReference type="OrthoDB" id="8205493at2"/>
<feature type="domain" description="NAD-dependent epimerase/dehydratase" evidence="1">
    <location>
        <begin position="6"/>
        <end position="210"/>
    </location>
</feature>
<dbReference type="Proteomes" id="UP000199202">
    <property type="component" value="Unassembled WGS sequence"/>
</dbReference>
<dbReference type="RefSeq" id="WP_090945899.1">
    <property type="nucleotide sequence ID" value="NZ_FNDJ01000034.1"/>
</dbReference>
<dbReference type="Gene3D" id="3.40.50.720">
    <property type="entry name" value="NAD(P)-binding Rossmann-like Domain"/>
    <property type="match status" value="1"/>
</dbReference>
<name>A0A1G9PIP6_9ACTN</name>
<keyword evidence="3" id="KW-1185">Reference proteome</keyword>
<organism evidence="2 3">
    <name type="scientific">Nonomuraea jiangxiensis</name>
    <dbReference type="NCBI Taxonomy" id="633440"/>
    <lineage>
        <taxon>Bacteria</taxon>
        <taxon>Bacillati</taxon>
        <taxon>Actinomycetota</taxon>
        <taxon>Actinomycetes</taxon>
        <taxon>Streptosporangiales</taxon>
        <taxon>Streptosporangiaceae</taxon>
        <taxon>Nonomuraea</taxon>
    </lineage>
</organism>
<protein>
    <submittedName>
        <fullName evidence="2">Nucleoside-diphosphate-sugar epimerase</fullName>
    </submittedName>
</protein>
<evidence type="ECO:0000313" key="2">
    <source>
        <dbReference type="EMBL" id="SDL98584.1"/>
    </source>
</evidence>
<evidence type="ECO:0000313" key="3">
    <source>
        <dbReference type="Proteomes" id="UP000199202"/>
    </source>
</evidence>
<gene>
    <name evidence="2" type="ORF">SAMN05421869_1345</name>
</gene>
<accession>A0A1G9PIP6</accession>
<reference evidence="2 3" key="1">
    <citation type="submission" date="2016-10" db="EMBL/GenBank/DDBJ databases">
        <authorList>
            <person name="de Groot N.N."/>
        </authorList>
    </citation>
    <scope>NUCLEOTIDE SEQUENCE [LARGE SCALE GENOMIC DNA]</scope>
    <source>
        <strain evidence="2 3">CGMCC 4.6533</strain>
    </source>
</reference>
<dbReference type="Pfam" id="PF01370">
    <property type="entry name" value="Epimerase"/>
    <property type="match status" value="1"/>
</dbReference>
<dbReference type="InterPro" id="IPR001509">
    <property type="entry name" value="Epimerase_deHydtase"/>
</dbReference>
<dbReference type="PANTHER" id="PTHR43245:SF13">
    <property type="entry name" value="UDP-D-APIOSE_UDP-D-XYLOSE SYNTHASE 2"/>
    <property type="match status" value="1"/>
</dbReference>
<dbReference type="InterPro" id="IPR036291">
    <property type="entry name" value="NAD(P)-bd_dom_sf"/>
</dbReference>